<evidence type="ECO:0000259" key="12">
    <source>
        <dbReference type="Pfam" id="PF13609"/>
    </source>
</evidence>
<keyword evidence="4" id="KW-1134">Transmembrane beta strand</keyword>
<protein>
    <submittedName>
        <fullName evidence="13">Outer membrane porin</fullName>
    </submittedName>
</protein>
<dbReference type="GO" id="GO:0009279">
    <property type="term" value="C:cell outer membrane"/>
    <property type="evidence" value="ECO:0007669"/>
    <property type="project" value="UniProtKB-SubCell"/>
</dbReference>
<evidence type="ECO:0000256" key="8">
    <source>
        <dbReference type="ARBA" id="ARBA00023114"/>
    </source>
</evidence>
<dbReference type="PANTHER" id="PTHR34501:SF9">
    <property type="entry name" value="MAJOR OUTER MEMBRANE PROTEIN P.IA"/>
    <property type="match status" value="1"/>
</dbReference>
<dbReference type="GO" id="GO:0046930">
    <property type="term" value="C:pore complex"/>
    <property type="evidence" value="ECO:0007669"/>
    <property type="project" value="UniProtKB-KW"/>
</dbReference>
<dbReference type="SUPFAM" id="SSF56935">
    <property type="entry name" value="Porins"/>
    <property type="match status" value="1"/>
</dbReference>
<evidence type="ECO:0000256" key="5">
    <source>
        <dbReference type="ARBA" id="ARBA00022692"/>
    </source>
</evidence>
<accession>A0A6P2LDQ7</accession>
<feature type="domain" description="Porin" evidence="12">
    <location>
        <begin position="14"/>
        <end position="339"/>
    </location>
</feature>
<comment type="subunit">
    <text evidence="2">Homotrimer.</text>
</comment>
<keyword evidence="9" id="KW-0472">Membrane</keyword>
<dbReference type="InterPro" id="IPR033900">
    <property type="entry name" value="Gram_neg_porin_domain"/>
</dbReference>
<dbReference type="GO" id="GO:0006811">
    <property type="term" value="P:monoatomic ion transport"/>
    <property type="evidence" value="ECO:0007669"/>
    <property type="project" value="UniProtKB-KW"/>
</dbReference>
<reference evidence="13 14" key="1">
    <citation type="submission" date="2019-09" db="EMBL/GenBank/DDBJ databases">
        <authorList>
            <person name="Depoorter E."/>
        </authorList>
    </citation>
    <scope>NUCLEOTIDE SEQUENCE [LARGE SCALE GENOMIC DNA]</scope>
    <source>
        <strain evidence="13">LMG 26883</strain>
    </source>
</reference>
<evidence type="ECO:0000256" key="2">
    <source>
        <dbReference type="ARBA" id="ARBA00011233"/>
    </source>
</evidence>
<evidence type="ECO:0000256" key="4">
    <source>
        <dbReference type="ARBA" id="ARBA00022452"/>
    </source>
</evidence>
<keyword evidence="5" id="KW-0812">Transmembrane</keyword>
<gene>
    <name evidence="13" type="ORF">BPS26883_03190</name>
</gene>
<comment type="subcellular location">
    <subcellularLocation>
        <location evidence="1">Cell outer membrane</location>
        <topology evidence="1">Multi-pass membrane protein</topology>
    </subcellularLocation>
</comment>
<evidence type="ECO:0000256" key="7">
    <source>
        <dbReference type="ARBA" id="ARBA00023065"/>
    </source>
</evidence>
<feature type="chain" id="PRO_5027054310" evidence="11">
    <location>
        <begin position="26"/>
        <end position="358"/>
    </location>
</feature>
<keyword evidence="6 11" id="KW-0732">Signal</keyword>
<dbReference type="CDD" id="cd00342">
    <property type="entry name" value="gram_neg_porins"/>
    <property type="match status" value="1"/>
</dbReference>
<dbReference type="GO" id="GO:0015288">
    <property type="term" value="F:porin activity"/>
    <property type="evidence" value="ECO:0007669"/>
    <property type="project" value="UniProtKB-KW"/>
</dbReference>
<dbReference type="InterPro" id="IPR023614">
    <property type="entry name" value="Porin_dom_sf"/>
</dbReference>
<dbReference type="EMBL" id="CABVPP010000021">
    <property type="protein sequence ID" value="VWB67476.1"/>
    <property type="molecule type" value="Genomic_DNA"/>
</dbReference>
<evidence type="ECO:0000256" key="3">
    <source>
        <dbReference type="ARBA" id="ARBA00022448"/>
    </source>
</evidence>
<evidence type="ECO:0000256" key="11">
    <source>
        <dbReference type="SAM" id="SignalP"/>
    </source>
</evidence>
<organism evidence="13 14">
    <name type="scientific">Burkholderia pseudomultivorans</name>
    <dbReference type="NCBI Taxonomy" id="1207504"/>
    <lineage>
        <taxon>Bacteria</taxon>
        <taxon>Pseudomonadati</taxon>
        <taxon>Pseudomonadota</taxon>
        <taxon>Betaproteobacteria</taxon>
        <taxon>Burkholderiales</taxon>
        <taxon>Burkholderiaceae</taxon>
        <taxon>Burkholderia</taxon>
        <taxon>Burkholderia cepacia complex</taxon>
    </lineage>
</organism>
<dbReference type="Proteomes" id="UP000494162">
    <property type="component" value="Unassembled WGS sequence"/>
</dbReference>
<evidence type="ECO:0000313" key="14">
    <source>
        <dbReference type="Proteomes" id="UP000494162"/>
    </source>
</evidence>
<keyword evidence="10" id="KW-0998">Cell outer membrane</keyword>
<dbReference type="AlphaFoldDB" id="A0A6P2LDQ7"/>
<evidence type="ECO:0000256" key="1">
    <source>
        <dbReference type="ARBA" id="ARBA00004571"/>
    </source>
</evidence>
<evidence type="ECO:0000256" key="10">
    <source>
        <dbReference type="ARBA" id="ARBA00023237"/>
    </source>
</evidence>
<proteinExistence type="predicted"/>
<dbReference type="Gene3D" id="2.40.160.10">
    <property type="entry name" value="Porin"/>
    <property type="match status" value="1"/>
</dbReference>
<evidence type="ECO:0000256" key="9">
    <source>
        <dbReference type="ARBA" id="ARBA00023136"/>
    </source>
</evidence>
<keyword evidence="8" id="KW-0626">Porin</keyword>
<feature type="signal peptide" evidence="11">
    <location>
        <begin position="1"/>
        <end position="25"/>
    </location>
</feature>
<keyword evidence="3" id="KW-0813">Transport</keyword>
<dbReference type="InterPro" id="IPR050298">
    <property type="entry name" value="Gram-neg_bact_OMP"/>
</dbReference>
<dbReference type="Pfam" id="PF13609">
    <property type="entry name" value="Porin_4"/>
    <property type="match status" value="1"/>
</dbReference>
<evidence type="ECO:0000313" key="13">
    <source>
        <dbReference type="EMBL" id="VWB67476.1"/>
    </source>
</evidence>
<sequence length="358" mass="37809">MNHKKKHLCGAMLAVALLGQGTAHAQSSVTLYGQIDSFVGFSRAAGTSGTAYQVGSGDIQTSFWGIKGNEDLGGGWKAVFNLNGYFRTNNGTMGASPGSGLFDRDAYVGLQSDTYGSVRLGRNITPFFYSTALFNPLVDSYGYAPMIVQSYLALAGRDVYDPGLIGDASWNDSVLYTTPSLAGLQASFIYAFGGKPGAAGQNKWGGNVIYGNGPFSATLAFQQVRFNETPGDVTAPAALLAFGRQTAVQGGIAYDLKAVRLFAQGQYIETKVGSVQGDIRHENAQVGASIPIGYGVLLASYGFAHARDAVGSLTRNTVGIAYDYRLSKRTDVYVAGQYDIVSGMSHGDALGLGIRHNF</sequence>
<name>A0A6P2LDQ7_9BURK</name>
<keyword evidence="7" id="KW-0406">Ion transport</keyword>
<dbReference type="PANTHER" id="PTHR34501">
    <property type="entry name" value="PROTEIN YDDL-RELATED"/>
    <property type="match status" value="1"/>
</dbReference>
<evidence type="ECO:0000256" key="6">
    <source>
        <dbReference type="ARBA" id="ARBA00022729"/>
    </source>
</evidence>